<dbReference type="PROSITE" id="PS00211">
    <property type="entry name" value="ABC_TRANSPORTER_1"/>
    <property type="match status" value="1"/>
</dbReference>
<dbReference type="Pfam" id="PF23321">
    <property type="entry name" value="R1_ABCA1"/>
    <property type="match status" value="1"/>
</dbReference>
<feature type="transmembrane region" description="Helical" evidence="7">
    <location>
        <begin position="834"/>
        <end position="853"/>
    </location>
</feature>
<feature type="transmembrane region" description="Helical" evidence="7">
    <location>
        <begin position="350"/>
        <end position="369"/>
    </location>
</feature>
<keyword evidence="5 7" id="KW-1133">Transmembrane helix</keyword>
<feature type="transmembrane region" description="Helical" evidence="7">
    <location>
        <begin position="281"/>
        <end position="307"/>
    </location>
</feature>
<feature type="transmembrane region" description="Helical" evidence="7">
    <location>
        <begin position="319"/>
        <end position="344"/>
    </location>
</feature>
<sequence length="1643" mass="184174">MTFFKHIWLLTWKNFVLQKRKPVVTVFEILLPIFFAVLLLFIRLLVEVDPINTTTIWNRFSVENLNSSPDKPYLLYYPNQTKLNDVMNNVMKNINKTGRFNVSLFGFKNEDDLLLFNSANSEDVWAAVNFDDTKDYTTIIPKDIVYKLRVATSNGNNQRWNTGNTYPFFQIPGYRNNQSTGGDPNYYSRGFLYLQYEINKHLINEVADTPINFDNIDMFMEKMPYPPFVRDFLLPTIQQQLPLFLILGFILYALQLSKGIVYEKERRLKEAMKMMGMSPSVYWTSWFIKGVLYLTVSSLVYAVLFAVKTEKGSVLAESNPVLIFLFLMCYSISIIAFCFMFSTFFNKANIGANATGILFYLTYVPYFFLQQRYEDMSVGEKIAACLLSNVAMAFGLNAVGVYEGTGEGAQFSNFTNPATVDDNFPLLYAMLMLLGDSVLYFFIGWYIDSVHPGEFGVPQPWYFLFTPTYWCGSSSSTKSDKFYREFGNGDGKKVAVSDLSLNIYKGQITALLGHNGAGKTTTMSMLTGCSNSQVEKEVPEMIEVLGLQSKADSLSKTLSGGQKRKLSVGIALIGGTKIIVLDEPTSGMDPAARRQTWDILQKFRKDRVIILSTHFMDEADLLGDRIAIMAEGVIQCCGSSLFLKKAYGTGYHLVIVKDKSCDVQKLTSVIKTFIPTAELKSAISAELSYLLPFDEARKFEGLFMEIESRKDELGVSSFGTTATTMEEVFIRVGELATEVEDDDEINELTKMNGYTNPNYGSVSQRMNGNALRLPSEAGIESKPNGSCTLEGITEDVKFIEFNKDLIKNYGIIWFIQQFYAMILKKIIHTARNRIVTAVQLIVPVVFTIFALSVEKTIPKQQDEPALLLDLSPFTNPIMSLNVQGGANNLISAYLALTAADGYQTENSSLSQSALENFLSTKAQSIGVSTFNKRYIIGLDMETLANQRLRVTSLFNGQPFHSPAISLAYTMDAIMKSVTDMSHSITTINYPLPRRIGDDTNAITAGTIGTAFIVAFCILFGMAFLTTSFIIFLIKEKASGAKHMQVVSGVKPLAFWSSTFVWDMVNYLVPVLLILVVFAAFQVEAYTGDDRLGLVFILFLIYGWAVLPFVYILHYFFKTAAGGMVAVTMLNIITGLATLMAVFVLKIPQLNAEDVSNVLDWVFTVVIPNYCVGEGLMNIYTNYEYKKTCDPVQPFCPFLDPKEENPLLSCCPGKCGASCLAFTDNYLDWEFPGIGKYFLFMAFQGFLYFFLILLIESGVLNRCFYSIFKNEDGYLNEDGNEDEEHLIERAEDDDVAEERRRINVTPIGELMNSDSLILKNITKTYGSFLAVDNICVGVPRQECFGLLGQNGAGKTSTFKILTGDQMLTSGNAYVNRYSIRQDIKQVQENLGYCPQFDALIDQMTGRETLTIGGNKRKLSTAMALIGDPPFVMLDEPTTGMDPAARRQLWNVLSQIRASGRTLILTSHSFCKILIIFFAVPKYAFFSFKFLFDTCISFPVFMEECDALCTKIAIMVNGNFMCLGSPQHLKNKFGHGYTLVVRQGTDNAAASSAHLKDFVKSTFPNSQIFDDHQGYLHFQIPDADVPLASVFGAMEKAKTSFNIEDYSVHQTTLEQVFLTFTRNQTPPTETTKSFNCNKFCGCGSE</sequence>
<protein>
    <recommendedName>
        <fullName evidence="8">ABC transporter domain-containing protein</fullName>
    </recommendedName>
</protein>
<reference evidence="9 10" key="1">
    <citation type="submission" date="2022-12" db="EMBL/GenBank/DDBJ databases">
        <title>Chromosome-level genome of Tegillarca granosa.</title>
        <authorList>
            <person name="Kim J."/>
        </authorList>
    </citation>
    <scope>NUCLEOTIDE SEQUENCE [LARGE SCALE GENOMIC DNA]</scope>
    <source>
        <strain evidence="9">Teg-2019</strain>
        <tissue evidence="9">Adductor muscle</tissue>
    </source>
</reference>
<feature type="transmembrane region" description="Helical" evidence="7">
    <location>
        <begin position="241"/>
        <end position="261"/>
    </location>
</feature>
<dbReference type="Pfam" id="PF12698">
    <property type="entry name" value="ABC2_membrane_3"/>
    <property type="match status" value="2"/>
</dbReference>
<dbReference type="InterPro" id="IPR017871">
    <property type="entry name" value="ABC_transporter-like_CS"/>
</dbReference>
<keyword evidence="4" id="KW-0067">ATP-binding</keyword>
<evidence type="ECO:0000256" key="2">
    <source>
        <dbReference type="ARBA" id="ARBA00022692"/>
    </source>
</evidence>
<feature type="transmembrane region" description="Helical" evidence="7">
    <location>
        <begin position="1236"/>
        <end position="1254"/>
    </location>
</feature>
<dbReference type="PROSITE" id="PS50893">
    <property type="entry name" value="ABC_TRANSPORTER_2"/>
    <property type="match status" value="2"/>
</dbReference>
<gene>
    <name evidence="9" type="ORF">KUTeg_021239</name>
</gene>
<keyword evidence="2 7" id="KW-0812">Transmembrane</keyword>
<evidence type="ECO:0000256" key="6">
    <source>
        <dbReference type="ARBA" id="ARBA00023136"/>
    </source>
</evidence>
<dbReference type="InterPro" id="IPR003439">
    <property type="entry name" value="ABC_transporter-like_ATP-bd"/>
</dbReference>
<keyword evidence="3" id="KW-0547">Nucleotide-binding</keyword>
<name>A0ABQ9EEB6_TEGGR</name>
<comment type="subcellular location">
    <subcellularLocation>
        <location evidence="1">Membrane</location>
        <topology evidence="1">Multi-pass membrane protein</topology>
    </subcellularLocation>
</comment>
<dbReference type="Proteomes" id="UP001217089">
    <property type="component" value="Unassembled WGS sequence"/>
</dbReference>
<keyword evidence="6 7" id="KW-0472">Membrane</keyword>
<dbReference type="PANTHER" id="PTHR19229:SF250">
    <property type="entry name" value="ABC TRANSPORTER DOMAIN-CONTAINING PROTEIN-RELATED"/>
    <property type="match status" value="1"/>
</dbReference>
<dbReference type="Pfam" id="PF00005">
    <property type="entry name" value="ABC_tran"/>
    <property type="match status" value="3"/>
</dbReference>
<evidence type="ECO:0000256" key="4">
    <source>
        <dbReference type="ARBA" id="ARBA00022840"/>
    </source>
</evidence>
<evidence type="ECO:0000313" key="9">
    <source>
        <dbReference type="EMBL" id="KAJ8302252.1"/>
    </source>
</evidence>
<feature type="transmembrane region" description="Helical" evidence="7">
    <location>
        <begin position="1123"/>
        <end position="1144"/>
    </location>
</feature>
<evidence type="ECO:0000259" key="8">
    <source>
        <dbReference type="PROSITE" id="PS50893"/>
    </source>
</evidence>
<dbReference type="EMBL" id="JARBDR010000918">
    <property type="protein sequence ID" value="KAJ8302252.1"/>
    <property type="molecule type" value="Genomic_DNA"/>
</dbReference>
<feature type="transmembrane region" description="Helical" evidence="7">
    <location>
        <begin position="1092"/>
        <end position="1116"/>
    </location>
</feature>
<evidence type="ECO:0000256" key="3">
    <source>
        <dbReference type="ARBA" id="ARBA00022741"/>
    </source>
</evidence>
<dbReference type="InterPro" id="IPR003593">
    <property type="entry name" value="AAA+_ATPase"/>
</dbReference>
<dbReference type="InterPro" id="IPR027417">
    <property type="entry name" value="P-loop_NTPase"/>
</dbReference>
<dbReference type="InterPro" id="IPR056264">
    <property type="entry name" value="R2_ABCA1-4-like"/>
</dbReference>
<feature type="transmembrane region" description="Helical" evidence="7">
    <location>
        <begin position="1468"/>
        <end position="1490"/>
    </location>
</feature>
<feature type="transmembrane region" description="Helical" evidence="7">
    <location>
        <begin position="1054"/>
        <end position="1080"/>
    </location>
</feature>
<feature type="domain" description="ABC transporter" evidence="8">
    <location>
        <begin position="1315"/>
        <end position="1540"/>
    </location>
</feature>
<dbReference type="PANTHER" id="PTHR19229">
    <property type="entry name" value="ATP-BINDING CASSETTE TRANSPORTER SUBFAMILY A ABCA"/>
    <property type="match status" value="1"/>
</dbReference>
<dbReference type="SUPFAM" id="SSF52540">
    <property type="entry name" value="P-loop containing nucleoside triphosphate hydrolases"/>
    <property type="match status" value="2"/>
</dbReference>
<feature type="domain" description="ABC transporter" evidence="8">
    <location>
        <begin position="477"/>
        <end position="656"/>
    </location>
</feature>
<dbReference type="SMART" id="SM00382">
    <property type="entry name" value="AAA"/>
    <property type="match status" value="2"/>
</dbReference>
<feature type="transmembrane region" description="Helical" evidence="7">
    <location>
        <begin position="426"/>
        <end position="447"/>
    </location>
</feature>
<feature type="transmembrane region" description="Helical" evidence="7">
    <location>
        <begin position="23"/>
        <end position="46"/>
    </location>
</feature>
<dbReference type="Gene3D" id="3.40.50.300">
    <property type="entry name" value="P-loop containing nucleotide triphosphate hydrolases"/>
    <property type="match status" value="4"/>
</dbReference>
<evidence type="ECO:0000256" key="1">
    <source>
        <dbReference type="ARBA" id="ARBA00004141"/>
    </source>
</evidence>
<dbReference type="InterPro" id="IPR026082">
    <property type="entry name" value="ABCA"/>
</dbReference>
<feature type="transmembrane region" description="Helical" evidence="7">
    <location>
        <begin position="381"/>
        <end position="402"/>
    </location>
</feature>
<accession>A0ABQ9EEB6</accession>
<organism evidence="9 10">
    <name type="scientific">Tegillarca granosa</name>
    <name type="common">Malaysian cockle</name>
    <name type="synonym">Anadara granosa</name>
    <dbReference type="NCBI Taxonomy" id="220873"/>
    <lineage>
        <taxon>Eukaryota</taxon>
        <taxon>Metazoa</taxon>
        <taxon>Spiralia</taxon>
        <taxon>Lophotrochozoa</taxon>
        <taxon>Mollusca</taxon>
        <taxon>Bivalvia</taxon>
        <taxon>Autobranchia</taxon>
        <taxon>Pteriomorphia</taxon>
        <taxon>Arcoida</taxon>
        <taxon>Arcoidea</taxon>
        <taxon>Arcidae</taxon>
        <taxon>Tegillarca</taxon>
    </lineage>
</organism>
<evidence type="ECO:0000256" key="5">
    <source>
        <dbReference type="ARBA" id="ARBA00022989"/>
    </source>
</evidence>
<dbReference type="InterPro" id="IPR013525">
    <property type="entry name" value="ABC2_TM"/>
</dbReference>
<keyword evidence="10" id="KW-1185">Reference proteome</keyword>
<proteinExistence type="predicted"/>
<feature type="transmembrane region" description="Helical" evidence="7">
    <location>
        <begin position="1010"/>
        <end position="1033"/>
    </location>
</feature>
<comment type="caution">
    <text evidence="9">The sequence shown here is derived from an EMBL/GenBank/DDBJ whole genome shotgun (WGS) entry which is preliminary data.</text>
</comment>
<evidence type="ECO:0000313" key="10">
    <source>
        <dbReference type="Proteomes" id="UP001217089"/>
    </source>
</evidence>
<dbReference type="CDD" id="cd03263">
    <property type="entry name" value="ABC_subfamily_A"/>
    <property type="match status" value="2"/>
</dbReference>
<evidence type="ECO:0000256" key="7">
    <source>
        <dbReference type="SAM" id="Phobius"/>
    </source>
</evidence>